<dbReference type="Proteomes" id="UP000198282">
    <property type="component" value="Unassembled WGS sequence"/>
</dbReference>
<name>A0A239BJW1_9ACTN</name>
<dbReference type="AlphaFoldDB" id="A0A239BJW1"/>
<organism evidence="2 3">
    <name type="scientific">Streptosporangium subroseum</name>
    <dbReference type="NCBI Taxonomy" id="106412"/>
    <lineage>
        <taxon>Bacteria</taxon>
        <taxon>Bacillati</taxon>
        <taxon>Actinomycetota</taxon>
        <taxon>Actinomycetes</taxon>
        <taxon>Streptosporangiales</taxon>
        <taxon>Streptosporangiaceae</taxon>
        <taxon>Streptosporangium</taxon>
    </lineage>
</organism>
<dbReference type="Pfam" id="PF08378">
    <property type="entry name" value="NERD"/>
    <property type="match status" value="1"/>
</dbReference>
<reference evidence="2 3" key="1">
    <citation type="submission" date="2017-06" db="EMBL/GenBank/DDBJ databases">
        <authorList>
            <person name="Kim H.J."/>
            <person name="Triplett B.A."/>
        </authorList>
    </citation>
    <scope>NUCLEOTIDE SEQUENCE [LARGE SCALE GENOMIC DNA]</scope>
    <source>
        <strain evidence="2 3">CGMCC 4.2132</strain>
    </source>
</reference>
<gene>
    <name evidence="2" type="ORF">SAMN05216276_1003220</name>
</gene>
<dbReference type="EMBL" id="FZOD01000003">
    <property type="protein sequence ID" value="SNS07313.1"/>
    <property type="molecule type" value="Genomic_DNA"/>
</dbReference>
<proteinExistence type="predicted"/>
<dbReference type="InterPro" id="IPR011528">
    <property type="entry name" value="NERD"/>
</dbReference>
<accession>A0A239BJW1</accession>
<protein>
    <submittedName>
        <fullName evidence="2">Nuclease-related domain-containing protein</fullName>
    </submittedName>
</protein>
<keyword evidence="3" id="KW-1185">Reference proteome</keyword>
<feature type="domain" description="NERD" evidence="1">
    <location>
        <begin position="111"/>
        <end position="214"/>
    </location>
</feature>
<evidence type="ECO:0000313" key="2">
    <source>
        <dbReference type="EMBL" id="SNS07313.1"/>
    </source>
</evidence>
<sequence>MADPHPFPSTIRAFRGFALPGGSIYVPPDDQVHGLSPQVMYEQFWLKEADQRRKMAGVKAAVGLVVGVALAYRFDLSPPVVGLLFGLLVGAGDLLWNWWSHDATAVWRGKRRGEVITGKLLRRRLRKRGYQILEGRAVPGKASIDHLVIGPGGVWVVDNEAWDPETEIARYGDRLFLGEKYGTKVAQALVEVADSLAEVLSRESGIPITIEPLLAVHGGVIRRSVTAEGLTLLKPRLVARWILNGPRAEFDESQVEVLTRTAARVLRRMS</sequence>
<evidence type="ECO:0000259" key="1">
    <source>
        <dbReference type="Pfam" id="PF08378"/>
    </source>
</evidence>
<evidence type="ECO:0000313" key="3">
    <source>
        <dbReference type="Proteomes" id="UP000198282"/>
    </source>
</evidence>